<gene>
    <name evidence="2" type="ORF">K402DRAFT_30775</name>
</gene>
<reference evidence="2" key="1">
    <citation type="journal article" date="2020" name="Stud. Mycol.">
        <title>101 Dothideomycetes genomes: a test case for predicting lifestyles and emergence of pathogens.</title>
        <authorList>
            <person name="Haridas S."/>
            <person name="Albert R."/>
            <person name="Binder M."/>
            <person name="Bloem J."/>
            <person name="Labutti K."/>
            <person name="Salamov A."/>
            <person name="Andreopoulos B."/>
            <person name="Baker S."/>
            <person name="Barry K."/>
            <person name="Bills G."/>
            <person name="Bluhm B."/>
            <person name="Cannon C."/>
            <person name="Castanera R."/>
            <person name="Culley D."/>
            <person name="Daum C."/>
            <person name="Ezra D."/>
            <person name="Gonzalez J."/>
            <person name="Henrissat B."/>
            <person name="Kuo A."/>
            <person name="Liang C."/>
            <person name="Lipzen A."/>
            <person name="Lutzoni F."/>
            <person name="Magnuson J."/>
            <person name="Mondo S."/>
            <person name="Nolan M."/>
            <person name="Ohm R."/>
            <person name="Pangilinan J."/>
            <person name="Park H.-J."/>
            <person name="Ramirez L."/>
            <person name="Alfaro M."/>
            <person name="Sun H."/>
            <person name="Tritt A."/>
            <person name="Yoshinaga Y."/>
            <person name="Zwiers L.-H."/>
            <person name="Turgeon B."/>
            <person name="Goodwin S."/>
            <person name="Spatafora J."/>
            <person name="Crous P."/>
            <person name="Grigoriev I."/>
        </authorList>
    </citation>
    <scope>NUCLEOTIDE SEQUENCE</scope>
    <source>
        <strain evidence="2">CBS 113979</strain>
    </source>
</reference>
<dbReference type="EMBL" id="ML977149">
    <property type="protein sequence ID" value="KAF1988192.1"/>
    <property type="molecule type" value="Genomic_DNA"/>
</dbReference>
<accession>A0A6G1H556</accession>
<evidence type="ECO:0000256" key="1">
    <source>
        <dbReference type="SAM" id="MobiDB-lite"/>
    </source>
</evidence>
<feature type="region of interest" description="Disordered" evidence="1">
    <location>
        <begin position="33"/>
        <end position="75"/>
    </location>
</feature>
<proteinExistence type="predicted"/>
<dbReference type="Proteomes" id="UP000800041">
    <property type="component" value="Unassembled WGS sequence"/>
</dbReference>
<name>A0A6G1H556_9PEZI</name>
<organism evidence="2 3">
    <name type="scientific">Aulographum hederae CBS 113979</name>
    <dbReference type="NCBI Taxonomy" id="1176131"/>
    <lineage>
        <taxon>Eukaryota</taxon>
        <taxon>Fungi</taxon>
        <taxon>Dikarya</taxon>
        <taxon>Ascomycota</taxon>
        <taxon>Pezizomycotina</taxon>
        <taxon>Dothideomycetes</taxon>
        <taxon>Pleosporomycetidae</taxon>
        <taxon>Aulographales</taxon>
        <taxon>Aulographaceae</taxon>
    </lineage>
</organism>
<protein>
    <submittedName>
        <fullName evidence="2">Uncharacterized protein</fullName>
    </submittedName>
</protein>
<evidence type="ECO:0000313" key="2">
    <source>
        <dbReference type="EMBL" id="KAF1988192.1"/>
    </source>
</evidence>
<keyword evidence="3" id="KW-1185">Reference proteome</keyword>
<sequence>MIGLPEARVAVELSTRIGRPRVEWRLLPPWSSEDARHELSGSGAPTPPRWTRRVQSSSPATATEGPRTTAVKGSDASGFLQHGSCALPIAGMAVCAQIERPFPSLISWLLPSRSVFNHHYFPASALFLLFVRIPAETAKFSAQNLILGTFLWSVVLVHTWQPFYSRSELLLSFSCKFPDTAVKQARIANSQE</sequence>
<dbReference type="AlphaFoldDB" id="A0A6G1H556"/>
<evidence type="ECO:0000313" key="3">
    <source>
        <dbReference type="Proteomes" id="UP000800041"/>
    </source>
</evidence>